<feature type="transmembrane region" description="Helical" evidence="2">
    <location>
        <begin position="5"/>
        <end position="23"/>
    </location>
</feature>
<dbReference type="OrthoDB" id="1396201at2"/>
<keyword evidence="4" id="KW-1185">Reference proteome</keyword>
<keyword evidence="2" id="KW-0472">Membrane</keyword>
<reference evidence="3 4" key="1">
    <citation type="submission" date="2019-08" db="EMBL/GenBank/DDBJ databases">
        <title>Genome of Aequorivita antarctica SW49 (type strain).</title>
        <authorList>
            <person name="Bowman J.P."/>
        </authorList>
    </citation>
    <scope>NUCLEOTIDE SEQUENCE [LARGE SCALE GENOMIC DNA]</scope>
    <source>
        <strain evidence="3 4">SW49</strain>
    </source>
</reference>
<protein>
    <submittedName>
        <fullName evidence="3">Uncharacterized protein</fullName>
    </submittedName>
</protein>
<proteinExistence type="predicted"/>
<name>A0A5C6YZD9_9FLAO</name>
<dbReference type="AlphaFoldDB" id="A0A5C6YZD9"/>
<organism evidence="3 4">
    <name type="scientific">Aequorivita antarctica</name>
    <dbReference type="NCBI Taxonomy" id="153266"/>
    <lineage>
        <taxon>Bacteria</taxon>
        <taxon>Pseudomonadati</taxon>
        <taxon>Bacteroidota</taxon>
        <taxon>Flavobacteriia</taxon>
        <taxon>Flavobacteriales</taxon>
        <taxon>Flavobacteriaceae</taxon>
        <taxon>Aequorivita</taxon>
    </lineage>
</organism>
<evidence type="ECO:0000256" key="2">
    <source>
        <dbReference type="SAM" id="Phobius"/>
    </source>
</evidence>
<evidence type="ECO:0000313" key="3">
    <source>
        <dbReference type="EMBL" id="TXD73034.1"/>
    </source>
</evidence>
<accession>A0A5C6YZD9</accession>
<comment type="caution">
    <text evidence="3">The sequence shown here is derived from an EMBL/GenBank/DDBJ whole genome shotgun (WGS) entry which is preliminary data.</text>
</comment>
<dbReference type="Proteomes" id="UP000321497">
    <property type="component" value="Unassembled WGS sequence"/>
</dbReference>
<sequence>MKRNTFFWIIFLILIILLILWLWKCNNQTDPNDPTLETRRAKSSTVEAHKVSGAQYPPFTPMEEDKNDDKAYEVPNGPIRGDLKPHFQKIDLKEIALDSLGNPTNPPGAAVDFYQFDNEGTGNGVNMTPDVNAAANSNVVLYSYNSKVRLSLDSGNTFTTIDPTTIFPSGPVNDASGTNISNGFCCDQIIQYVPSIDRFIWFMQFCGNGANCLGGTNIIRVAAASTADVINSNATAWTYWDITSTQVGATTGALDYPDVSVGDNSIYISSDAVGTGLIVMRLPLREISVGSGFTFWFTQATDGGNAYGGHVSQNTGNEIFWAGHVSNSKMRLFSWKESENTYYWRDRNVNSWTQAYSSNTPSGINWLSFGFPGNAVIGLTRRSGEVWYAWNAGAGGGFSNAQIQVVKVRRSDWSVIEQMQIWNDDYAFAYPCFSTNSDGEVGISLGWGGDTTEAHHAAGFMGDFVVYYPRLSTSSVGRYGDYTSIRRYSPNGRMFDAAGYTTQNNPPPGGQFQDVHYILFGRPGSQNDDGGNGGTK</sequence>
<evidence type="ECO:0000256" key="1">
    <source>
        <dbReference type="SAM" id="MobiDB-lite"/>
    </source>
</evidence>
<evidence type="ECO:0000313" key="4">
    <source>
        <dbReference type="Proteomes" id="UP000321497"/>
    </source>
</evidence>
<dbReference type="RefSeq" id="WP_111844187.1">
    <property type="nucleotide sequence ID" value="NZ_UEGI01000005.1"/>
</dbReference>
<feature type="region of interest" description="Disordered" evidence="1">
    <location>
        <begin position="31"/>
        <end position="66"/>
    </location>
</feature>
<dbReference type="EMBL" id="VORT01000006">
    <property type="protein sequence ID" value="TXD73034.1"/>
    <property type="molecule type" value="Genomic_DNA"/>
</dbReference>
<gene>
    <name evidence="3" type="ORF">ESU54_10295</name>
</gene>
<keyword evidence="2" id="KW-1133">Transmembrane helix</keyword>
<keyword evidence="2" id="KW-0812">Transmembrane</keyword>